<dbReference type="PANTHER" id="PTHR48105">
    <property type="entry name" value="THIOREDOXIN REDUCTASE 1-RELATED-RELATED"/>
    <property type="match status" value="1"/>
</dbReference>
<dbReference type="InterPro" id="IPR050097">
    <property type="entry name" value="Ferredoxin-NADP_redctase_2"/>
</dbReference>
<reference evidence="5" key="1">
    <citation type="submission" date="2019-12" db="EMBL/GenBank/DDBJ databases">
        <title>Genome sequencing and annotation of Brassica cretica.</title>
        <authorList>
            <person name="Studholme D.J."/>
            <person name="Sarris P."/>
        </authorList>
    </citation>
    <scope>NUCLEOTIDE SEQUENCE</scope>
    <source>
        <strain evidence="5">PFS-109/04</strain>
        <tissue evidence="5">Leaf</tissue>
    </source>
</reference>
<accession>A0A8S9QL49</accession>
<gene>
    <name evidence="5" type="ORF">F2Q69_00011291</name>
    <name evidence="4" type="ORF">F2Q69_00048885</name>
</gene>
<sequence length="72" mass="7791">METVTKVDFSSRPFKIFTDSRTVLADAIIISTEAVAKRLSFVGSGKGAGGFWNRGISACASGSYRRRRLCDA</sequence>
<evidence type="ECO:0000313" key="4">
    <source>
        <dbReference type="EMBL" id="KAF3523409.1"/>
    </source>
</evidence>
<keyword evidence="3" id="KW-0560">Oxidoreductase</keyword>
<dbReference type="Proteomes" id="UP000712600">
    <property type="component" value="Unassembled WGS sequence"/>
</dbReference>
<keyword evidence="2" id="KW-0285">Flavoprotein</keyword>
<evidence type="ECO:0000256" key="1">
    <source>
        <dbReference type="ARBA" id="ARBA00009333"/>
    </source>
</evidence>
<dbReference type="AlphaFoldDB" id="A0A8S9QL49"/>
<evidence type="ECO:0000313" key="5">
    <source>
        <dbReference type="EMBL" id="KAF3553123.1"/>
    </source>
</evidence>
<dbReference type="EMBL" id="QGKX02001347">
    <property type="protein sequence ID" value="KAF3523409.1"/>
    <property type="molecule type" value="Genomic_DNA"/>
</dbReference>
<name>A0A8S9QL49_BRACR</name>
<evidence type="ECO:0000313" key="6">
    <source>
        <dbReference type="Proteomes" id="UP000712600"/>
    </source>
</evidence>
<comment type="caution">
    <text evidence="5">The sequence shown here is derived from an EMBL/GenBank/DDBJ whole genome shotgun (WGS) entry which is preliminary data.</text>
</comment>
<dbReference type="EMBL" id="QGKX02000996">
    <property type="protein sequence ID" value="KAF3553123.1"/>
    <property type="molecule type" value="Genomic_DNA"/>
</dbReference>
<evidence type="ECO:0000256" key="2">
    <source>
        <dbReference type="ARBA" id="ARBA00022630"/>
    </source>
</evidence>
<dbReference type="GO" id="GO:0016491">
    <property type="term" value="F:oxidoreductase activity"/>
    <property type="evidence" value="ECO:0007669"/>
    <property type="project" value="UniProtKB-KW"/>
</dbReference>
<evidence type="ECO:0000256" key="3">
    <source>
        <dbReference type="ARBA" id="ARBA00023002"/>
    </source>
</evidence>
<dbReference type="Gene3D" id="3.50.50.60">
    <property type="entry name" value="FAD/NAD(P)-binding domain"/>
    <property type="match status" value="2"/>
</dbReference>
<dbReference type="InterPro" id="IPR036188">
    <property type="entry name" value="FAD/NAD-bd_sf"/>
</dbReference>
<comment type="similarity">
    <text evidence="1">Belongs to the class-II pyridine nucleotide-disulfide oxidoreductase family.</text>
</comment>
<protein>
    <submittedName>
        <fullName evidence="5">Uncharacterized protein</fullName>
    </submittedName>
</protein>
<organism evidence="5 6">
    <name type="scientific">Brassica cretica</name>
    <name type="common">Mustard</name>
    <dbReference type="NCBI Taxonomy" id="69181"/>
    <lineage>
        <taxon>Eukaryota</taxon>
        <taxon>Viridiplantae</taxon>
        <taxon>Streptophyta</taxon>
        <taxon>Embryophyta</taxon>
        <taxon>Tracheophyta</taxon>
        <taxon>Spermatophyta</taxon>
        <taxon>Magnoliopsida</taxon>
        <taxon>eudicotyledons</taxon>
        <taxon>Gunneridae</taxon>
        <taxon>Pentapetalae</taxon>
        <taxon>rosids</taxon>
        <taxon>malvids</taxon>
        <taxon>Brassicales</taxon>
        <taxon>Brassicaceae</taxon>
        <taxon>Brassiceae</taxon>
        <taxon>Brassica</taxon>
    </lineage>
</organism>
<proteinExistence type="inferred from homology"/>
<dbReference type="GO" id="GO:0097237">
    <property type="term" value="P:cellular response to toxic substance"/>
    <property type="evidence" value="ECO:0007669"/>
    <property type="project" value="UniProtKB-ARBA"/>
</dbReference>